<keyword evidence="2" id="KW-1185">Reference proteome</keyword>
<organism evidence="1 2">
    <name type="scientific">Thlaspi arvense</name>
    <name type="common">Field penny-cress</name>
    <dbReference type="NCBI Taxonomy" id="13288"/>
    <lineage>
        <taxon>Eukaryota</taxon>
        <taxon>Viridiplantae</taxon>
        <taxon>Streptophyta</taxon>
        <taxon>Embryophyta</taxon>
        <taxon>Tracheophyta</taxon>
        <taxon>Spermatophyta</taxon>
        <taxon>Magnoliopsida</taxon>
        <taxon>eudicotyledons</taxon>
        <taxon>Gunneridae</taxon>
        <taxon>Pentapetalae</taxon>
        <taxon>rosids</taxon>
        <taxon>malvids</taxon>
        <taxon>Brassicales</taxon>
        <taxon>Brassicaceae</taxon>
        <taxon>Thlaspideae</taxon>
        <taxon>Thlaspi</taxon>
    </lineage>
</organism>
<proteinExistence type="predicted"/>
<dbReference type="AlphaFoldDB" id="A0AAU9S030"/>
<sequence length="197" mass="21543">MEVVHKTRGSIGETMERREGGIQRKRVAVLFDLDASPSHPYQAAHIVGEDGCLTSFNIGDAPNPSAVGECTYYTRGYCLPLVCSSYVPSLVQLQINKPGKYVPSLVQLQINQPGKWKERVLDTGGALISVIANARKGRSSTRVVAKQSNNTTSHLHFNWPFCSQKFSSSVLSILATHFSREAPTCEETSCSDSPVEN</sequence>
<dbReference type="Proteomes" id="UP000836841">
    <property type="component" value="Chromosome 3"/>
</dbReference>
<name>A0AAU9S030_THLAR</name>
<evidence type="ECO:0000313" key="1">
    <source>
        <dbReference type="EMBL" id="CAH2053792.1"/>
    </source>
</evidence>
<accession>A0AAU9S030</accession>
<dbReference type="EMBL" id="OU466859">
    <property type="protein sequence ID" value="CAH2053792.1"/>
    <property type="molecule type" value="Genomic_DNA"/>
</dbReference>
<evidence type="ECO:0000313" key="2">
    <source>
        <dbReference type="Proteomes" id="UP000836841"/>
    </source>
</evidence>
<protein>
    <submittedName>
        <fullName evidence="1">Uncharacterized protein</fullName>
    </submittedName>
</protein>
<reference evidence="1 2" key="1">
    <citation type="submission" date="2022-03" db="EMBL/GenBank/DDBJ databases">
        <authorList>
            <person name="Nunn A."/>
            <person name="Chopra R."/>
            <person name="Nunn A."/>
            <person name="Contreras Garrido A."/>
        </authorList>
    </citation>
    <scope>NUCLEOTIDE SEQUENCE [LARGE SCALE GENOMIC DNA]</scope>
</reference>
<gene>
    <name evidence="1" type="ORF">TAV2_LOCUS9377</name>
</gene>